<keyword evidence="1" id="KW-1185">Reference proteome</keyword>
<evidence type="ECO:0000313" key="2">
    <source>
        <dbReference type="WBParaSite" id="jg1236"/>
    </source>
</evidence>
<accession>A0A915CT54</accession>
<organism evidence="1 2">
    <name type="scientific">Ditylenchus dipsaci</name>
    <dbReference type="NCBI Taxonomy" id="166011"/>
    <lineage>
        <taxon>Eukaryota</taxon>
        <taxon>Metazoa</taxon>
        <taxon>Ecdysozoa</taxon>
        <taxon>Nematoda</taxon>
        <taxon>Chromadorea</taxon>
        <taxon>Rhabditida</taxon>
        <taxon>Tylenchina</taxon>
        <taxon>Tylenchomorpha</taxon>
        <taxon>Sphaerularioidea</taxon>
        <taxon>Anguinidae</taxon>
        <taxon>Anguininae</taxon>
        <taxon>Ditylenchus</taxon>
    </lineage>
</organism>
<dbReference type="WBParaSite" id="jg1236">
    <property type="protein sequence ID" value="jg1236"/>
    <property type="gene ID" value="jg1236"/>
</dbReference>
<proteinExistence type="predicted"/>
<reference evidence="2" key="1">
    <citation type="submission" date="2022-11" db="UniProtKB">
        <authorList>
            <consortium name="WormBaseParasite"/>
        </authorList>
    </citation>
    <scope>IDENTIFICATION</scope>
</reference>
<dbReference type="Proteomes" id="UP000887574">
    <property type="component" value="Unplaced"/>
</dbReference>
<evidence type="ECO:0000313" key="1">
    <source>
        <dbReference type="Proteomes" id="UP000887574"/>
    </source>
</evidence>
<name>A0A915CT54_9BILA</name>
<sequence length="129" mass="13788">MVDQSTYKYFNGGAWQQWQNLQTCYGPAPRTISSYPMHLPSIRTKFNSISFQPAKIILISKNDYVSVCSSTAISDAIIPAIGSSISQSDALTVILFTSSEPESCSLSSLLSAAASAKPDGLVAAQYSPV</sequence>
<protein>
    <submittedName>
        <fullName evidence="2">Uncharacterized protein</fullName>
    </submittedName>
</protein>
<dbReference type="AlphaFoldDB" id="A0A915CT54"/>